<sequence length="122" mass="13846">MPYILDYYLQASPIPGLFVVCIHHFHRTLSVFSANSGKVTQSISIFQQGRIIQAGYTLQNRVCPKKHLNYPLEAPKSISNILKSPEKEEKAVAKHLASLHFQAFSRHFAFYSPLNPTSYDLP</sequence>
<evidence type="ECO:0000313" key="1">
    <source>
        <dbReference type="EMBL" id="PZX11327.1"/>
    </source>
</evidence>
<name>A0A2W7MYV5_9BACT</name>
<comment type="caution">
    <text evidence="1">The sequence shown here is derived from an EMBL/GenBank/DDBJ whole genome shotgun (WGS) entry which is preliminary data.</text>
</comment>
<dbReference type="RefSeq" id="WP_111446936.1">
    <property type="nucleotide sequence ID" value="NZ_QKZK01000040.1"/>
</dbReference>
<dbReference type="EMBL" id="QKZK01000040">
    <property type="protein sequence ID" value="PZX11327.1"/>
    <property type="molecule type" value="Genomic_DNA"/>
</dbReference>
<gene>
    <name evidence="1" type="ORF">LX69_03134</name>
</gene>
<organism evidence="1 2">
    <name type="scientific">Breznakibacter xylanolyticus</name>
    <dbReference type="NCBI Taxonomy" id="990"/>
    <lineage>
        <taxon>Bacteria</taxon>
        <taxon>Pseudomonadati</taxon>
        <taxon>Bacteroidota</taxon>
        <taxon>Bacteroidia</taxon>
        <taxon>Marinilabiliales</taxon>
        <taxon>Marinilabiliaceae</taxon>
        <taxon>Breznakibacter</taxon>
    </lineage>
</organism>
<proteinExistence type="predicted"/>
<keyword evidence="2" id="KW-1185">Reference proteome</keyword>
<dbReference type="Proteomes" id="UP000249239">
    <property type="component" value="Unassembled WGS sequence"/>
</dbReference>
<dbReference type="AlphaFoldDB" id="A0A2W7MYV5"/>
<protein>
    <submittedName>
        <fullName evidence="1">Uncharacterized protein</fullName>
    </submittedName>
</protein>
<evidence type="ECO:0000313" key="2">
    <source>
        <dbReference type="Proteomes" id="UP000249239"/>
    </source>
</evidence>
<reference evidence="1 2" key="1">
    <citation type="submission" date="2018-06" db="EMBL/GenBank/DDBJ databases">
        <title>Genomic Encyclopedia of Archaeal and Bacterial Type Strains, Phase II (KMG-II): from individual species to whole genera.</title>
        <authorList>
            <person name="Goeker M."/>
        </authorList>
    </citation>
    <scope>NUCLEOTIDE SEQUENCE [LARGE SCALE GENOMIC DNA]</scope>
    <source>
        <strain evidence="1 2">DSM 6779</strain>
    </source>
</reference>
<accession>A0A2W7MYV5</accession>
<dbReference type="OrthoDB" id="1516928at2"/>